<dbReference type="AlphaFoldDB" id="G0JSQ4"/>
<dbReference type="KEGG" id="afi:Acife_0387"/>
<proteinExistence type="predicted"/>
<evidence type="ECO:0000313" key="3">
    <source>
        <dbReference type="Proteomes" id="UP000009220"/>
    </source>
</evidence>
<sequence>MSTPIRNVDEEHGFSRRQGIQGTIELKRQLKHIAKFERKPPAVRG</sequence>
<accession>G0JSQ4</accession>
<gene>
    <name evidence="2" type="ORF">Acife_0387</name>
</gene>
<dbReference type="HOGENOM" id="CLU_3194871_0_0_6"/>
<name>G0JSQ4_9PROT</name>
<evidence type="ECO:0000256" key="1">
    <source>
        <dbReference type="SAM" id="MobiDB-lite"/>
    </source>
</evidence>
<reference evidence="2 3" key="1">
    <citation type="journal article" date="2011" name="J. Bacteriol.">
        <title>Draft genome of the psychrotolerant acidophile Acidithiobacillus ferrivorans SS3.</title>
        <authorList>
            <person name="Liljeqvist M."/>
            <person name="Valdes J."/>
            <person name="Holmes D.S."/>
            <person name="Dopson M."/>
        </authorList>
    </citation>
    <scope>NUCLEOTIDE SEQUENCE [LARGE SCALE GENOMIC DNA]</scope>
    <source>
        <strain evidence="2 3">SS3</strain>
    </source>
</reference>
<dbReference type="EMBL" id="CP002985">
    <property type="protein sequence ID" value="AEM46611.1"/>
    <property type="molecule type" value="Genomic_DNA"/>
</dbReference>
<dbReference type="Proteomes" id="UP000009220">
    <property type="component" value="Chromosome"/>
</dbReference>
<feature type="region of interest" description="Disordered" evidence="1">
    <location>
        <begin position="1"/>
        <end position="22"/>
    </location>
</feature>
<organism evidence="2 3">
    <name type="scientific">Acidithiobacillus ferrivorans SS3</name>
    <dbReference type="NCBI Taxonomy" id="743299"/>
    <lineage>
        <taxon>Bacteria</taxon>
        <taxon>Pseudomonadati</taxon>
        <taxon>Pseudomonadota</taxon>
        <taxon>Acidithiobacillia</taxon>
        <taxon>Acidithiobacillales</taxon>
        <taxon>Acidithiobacillaceae</taxon>
        <taxon>Acidithiobacillus</taxon>
    </lineage>
</organism>
<protein>
    <submittedName>
        <fullName evidence="2">Uncharacterized protein</fullName>
    </submittedName>
</protein>
<evidence type="ECO:0000313" key="2">
    <source>
        <dbReference type="EMBL" id="AEM46611.1"/>
    </source>
</evidence>